<dbReference type="EMBL" id="JAIQCV010000002">
    <property type="protein sequence ID" value="KAH1123009.1"/>
    <property type="molecule type" value="Genomic_DNA"/>
</dbReference>
<sequence>MQPRHDRTISSSREKKPAVTTSKKLKGPGGSSSRPTLKSDSRSSNSRRTPKRIYFRYYVHDLSESEGGLVRQLSVPEFGTALGLYTEQFLEEENLFELHRHIHVPPINCWCPLVPGQPTYDPSRSKATNLIPSLQYLHALLAHTLTGRHESIGVVSTYDAYFLWSMAYIHVIDLAYFIAYAIQHQTERHRRGVFSIGPYVTRLACHFGLLNTTAQAYSYTLIGQMSP</sequence>
<accession>A0A9D3WFE2</accession>
<feature type="compositionally biased region" description="Polar residues" evidence="1">
    <location>
        <begin position="34"/>
        <end position="47"/>
    </location>
</feature>
<evidence type="ECO:0000313" key="3">
    <source>
        <dbReference type="EMBL" id="KAH1123009.1"/>
    </source>
</evidence>
<evidence type="ECO:0000256" key="1">
    <source>
        <dbReference type="SAM" id="MobiDB-lite"/>
    </source>
</evidence>
<proteinExistence type="predicted"/>
<feature type="region of interest" description="Disordered" evidence="1">
    <location>
        <begin position="1"/>
        <end position="47"/>
    </location>
</feature>
<evidence type="ECO:0000313" key="4">
    <source>
        <dbReference type="Proteomes" id="UP000828251"/>
    </source>
</evidence>
<keyword evidence="2" id="KW-0472">Membrane</keyword>
<reference evidence="3 4" key="1">
    <citation type="journal article" date="2021" name="Plant Biotechnol. J.">
        <title>Multi-omics assisted identification of the key and species-specific regulatory components of drought-tolerant mechanisms in Gossypium stocksii.</title>
        <authorList>
            <person name="Yu D."/>
            <person name="Ke L."/>
            <person name="Zhang D."/>
            <person name="Wu Y."/>
            <person name="Sun Y."/>
            <person name="Mei J."/>
            <person name="Sun J."/>
            <person name="Sun Y."/>
        </authorList>
    </citation>
    <scope>NUCLEOTIDE SEQUENCE [LARGE SCALE GENOMIC DNA]</scope>
    <source>
        <strain evidence="4">cv. E1</strain>
        <tissue evidence="3">Leaf</tissue>
    </source>
</reference>
<keyword evidence="4" id="KW-1185">Reference proteome</keyword>
<gene>
    <name evidence="3" type="ORF">J1N35_006169</name>
</gene>
<protein>
    <submittedName>
        <fullName evidence="3">Uncharacterized protein</fullName>
    </submittedName>
</protein>
<name>A0A9D3WFE2_9ROSI</name>
<dbReference type="Proteomes" id="UP000828251">
    <property type="component" value="Unassembled WGS sequence"/>
</dbReference>
<feature type="transmembrane region" description="Helical" evidence="2">
    <location>
        <begin position="161"/>
        <end position="182"/>
    </location>
</feature>
<keyword evidence="2" id="KW-0812">Transmembrane</keyword>
<feature type="compositionally biased region" description="Basic and acidic residues" evidence="1">
    <location>
        <begin position="1"/>
        <end position="17"/>
    </location>
</feature>
<comment type="caution">
    <text evidence="3">The sequence shown here is derived from an EMBL/GenBank/DDBJ whole genome shotgun (WGS) entry which is preliminary data.</text>
</comment>
<dbReference type="OrthoDB" id="1436156at2759"/>
<keyword evidence="2" id="KW-1133">Transmembrane helix</keyword>
<organism evidence="3 4">
    <name type="scientific">Gossypium stocksii</name>
    <dbReference type="NCBI Taxonomy" id="47602"/>
    <lineage>
        <taxon>Eukaryota</taxon>
        <taxon>Viridiplantae</taxon>
        <taxon>Streptophyta</taxon>
        <taxon>Embryophyta</taxon>
        <taxon>Tracheophyta</taxon>
        <taxon>Spermatophyta</taxon>
        <taxon>Magnoliopsida</taxon>
        <taxon>eudicotyledons</taxon>
        <taxon>Gunneridae</taxon>
        <taxon>Pentapetalae</taxon>
        <taxon>rosids</taxon>
        <taxon>malvids</taxon>
        <taxon>Malvales</taxon>
        <taxon>Malvaceae</taxon>
        <taxon>Malvoideae</taxon>
        <taxon>Gossypium</taxon>
    </lineage>
</organism>
<dbReference type="AlphaFoldDB" id="A0A9D3WFE2"/>
<evidence type="ECO:0000256" key="2">
    <source>
        <dbReference type="SAM" id="Phobius"/>
    </source>
</evidence>